<proteinExistence type="inferred from homology"/>
<dbReference type="GO" id="GO:0046872">
    <property type="term" value="F:metal ion binding"/>
    <property type="evidence" value="ECO:0007669"/>
    <property type="project" value="UniProtKB-UniRule"/>
</dbReference>
<dbReference type="OrthoDB" id="9802055at2"/>
<feature type="binding site" evidence="6">
    <location>
        <position position="76"/>
    </location>
    <ligand>
        <name>substrate</name>
    </ligand>
</feature>
<evidence type="ECO:0000313" key="10">
    <source>
        <dbReference type="Proteomes" id="UP000254834"/>
    </source>
</evidence>
<comment type="similarity">
    <text evidence="6">Belongs to the peptidase M24A family. Methionine aminopeptidase type 1 subfamily.</text>
</comment>
<dbReference type="GO" id="GO:0005829">
    <property type="term" value="C:cytosol"/>
    <property type="evidence" value="ECO:0007669"/>
    <property type="project" value="TreeGrafter"/>
</dbReference>
<keyword evidence="4 6" id="KW-0479">Metal-binding</keyword>
<organism evidence="9 10">
    <name type="scientific">Candidatus Chromulinivorax destructor</name>
    <dbReference type="NCBI Taxonomy" id="2066483"/>
    <lineage>
        <taxon>Bacteria</taxon>
        <taxon>Candidatus Babelota</taxon>
        <taxon>Candidatus Babeliae</taxon>
        <taxon>Candidatus Babeliales</taxon>
        <taxon>Candidatus Chromulinivoraceae</taxon>
        <taxon>Candidatus Chromulinivorax</taxon>
    </lineage>
</organism>
<evidence type="ECO:0000256" key="2">
    <source>
        <dbReference type="ARBA" id="ARBA00022438"/>
    </source>
</evidence>
<dbReference type="SUPFAM" id="SSF55920">
    <property type="entry name" value="Creatinase/aminopeptidase"/>
    <property type="match status" value="1"/>
</dbReference>
<accession>A0A345ZAY0</accession>
<dbReference type="Proteomes" id="UP000254834">
    <property type="component" value="Chromosome"/>
</dbReference>
<dbReference type="PROSITE" id="PS00680">
    <property type="entry name" value="MAP_1"/>
    <property type="match status" value="1"/>
</dbReference>
<dbReference type="NCBIfam" id="TIGR00500">
    <property type="entry name" value="met_pdase_I"/>
    <property type="match status" value="1"/>
</dbReference>
<comment type="catalytic activity">
    <reaction evidence="6 7">
        <text>Release of N-terminal amino acids, preferentially methionine, from peptides and arylamides.</text>
        <dbReference type="EC" id="3.4.11.18"/>
    </reaction>
</comment>
<keyword evidence="2 6" id="KW-0031">Aminopeptidase</keyword>
<dbReference type="InterPro" id="IPR036005">
    <property type="entry name" value="Creatinase/aminopeptidase-like"/>
</dbReference>
<dbReference type="GO" id="GO:0004239">
    <property type="term" value="F:initiator methionyl aminopeptidase activity"/>
    <property type="evidence" value="ECO:0007669"/>
    <property type="project" value="UniProtKB-UniRule"/>
</dbReference>
<evidence type="ECO:0000256" key="3">
    <source>
        <dbReference type="ARBA" id="ARBA00022670"/>
    </source>
</evidence>
<feature type="binding site" evidence="6">
    <location>
        <position position="203"/>
    </location>
    <ligand>
        <name>a divalent metal cation</name>
        <dbReference type="ChEBI" id="CHEBI:60240"/>
        <label>2</label>
        <note>catalytic</note>
    </ligand>
</feature>
<dbReference type="PRINTS" id="PR00599">
    <property type="entry name" value="MAPEPTIDASE"/>
</dbReference>
<feature type="binding site" evidence="6">
    <location>
        <position position="177"/>
    </location>
    <ligand>
        <name>substrate</name>
    </ligand>
</feature>
<feature type="binding site" evidence="6">
    <location>
        <position position="170"/>
    </location>
    <ligand>
        <name>a divalent metal cation</name>
        <dbReference type="ChEBI" id="CHEBI:60240"/>
        <label>2</label>
        <note>catalytic</note>
    </ligand>
</feature>
<name>A0A345ZAY0_9BACT</name>
<keyword evidence="10" id="KW-1185">Reference proteome</keyword>
<dbReference type="PANTHER" id="PTHR43330:SF27">
    <property type="entry name" value="METHIONINE AMINOPEPTIDASE"/>
    <property type="match status" value="1"/>
</dbReference>
<evidence type="ECO:0000256" key="7">
    <source>
        <dbReference type="RuleBase" id="RU003653"/>
    </source>
</evidence>
<evidence type="ECO:0000256" key="1">
    <source>
        <dbReference type="ARBA" id="ARBA00002521"/>
    </source>
</evidence>
<evidence type="ECO:0000256" key="6">
    <source>
        <dbReference type="HAMAP-Rule" id="MF_01974"/>
    </source>
</evidence>
<dbReference type="EC" id="3.4.11.18" evidence="6 7"/>
<comment type="function">
    <text evidence="1 6">Removes the N-terminal methionine from nascent proteins. The N-terminal methionine is often cleaved when the second residue in the primary sequence is small and uncharged (Met-Ala-, Cys, Gly, Pro, Ser, Thr, or Val). Requires deformylation of the N(alpha)-formylated initiator methionine before it can be hydrolyzed.</text>
</comment>
<dbReference type="InterPro" id="IPR001714">
    <property type="entry name" value="Pept_M24_MAP"/>
</dbReference>
<dbReference type="RefSeq" id="WP_115585462.1">
    <property type="nucleotide sequence ID" value="NZ_CP025544.1"/>
</dbReference>
<feature type="binding site" evidence="6">
    <location>
        <position position="234"/>
    </location>
    <ligand>
        <name>a divalent metal cation</name>
        <dbReference type="ChEBI" id="CHEBI:60240"/>
        <label>1</label>
    </ligand>
</feature>
<comment type="cofactor">
    <cofactor evidence="6">
        <name>Co(2+)</name>
        <dbReference type="ChEBI" id="CHEBI:48828"/>
    </cofactor>
    <cofactor evidence="6">
        <name>Zn(2+)</name>
        <dbReference type="ChEBI" id="CHEBI:29105"/>
    </cofactor>
    <cofactor evidence="6">
        <name>Mn(2+)</name>
        <dbReference type="ChEBI" id="CHEBI:29035"/>
    </cofactor>
    <cofactor evidence="6">
        <name>Fe(2+)</name>
        <dbReference type="ChEBI" id="CHEBI:29033"/>
    </cofactor>
    <text evidence="6">Binds 2 divalent metal cations per subunit. Has a high-affinity and a low affinity metal-binding site. The true nature of the physiological cofactor is under debate. The enzyme is active with cobalt, zinc, manganese or divalent iron ions. Most likely, methionine aminopeptidases function as mononuclear Fe(2+)-metalloproteases under physiological conditions, and the catalytically relevant metal-binding site has been assigned to the histidine-containing high-affinity site.</text>
</comment>
<comment type="subunit">
    <text evidence="6">Monomer.</text>
</comment>
<dbReference type="Pfam" id="PF00557">
    <property type="entry name" value="Peptidase_M24"/>
    <property type="match status" value="1"/>
</dbReference>
<feature type="binding site" evidence="6">
    <location>
        <position position="234"/>
    </location>
    <ligand>
        <name>a divalent metal cation</name>
        <dbReference type="ChEBI" id="CHEBI:60240"/>
        <label>2</label>
        <note>catalytic</note>
    </ligand>
</feature>
<evidence type="ECO:0000313" key="9">
    <source>
        <dbReference type="EMBL" id="AXK60447.1"/>
    </source>
</evidence>
<keyword evidence="5 6" id="KW-0378">Hydrolase</keyword>
<dbReference type="GO" id="GO:0070006">
    <property type="term" value="F:metalloaminopeptidase activity"/>
    <property type="evidence" value="ECO:0007669"/>
    <property type="project" value="UniProtKB-UniRule"/>
</dbReference>
<evidence type="ECO:0000256" key="4">
    <source>
        <dbReference type="ARBA" id="ARBA00022723"/>
    </source>
</evidence>
<dbReference type="PANTHER" id="PTHR43330">
    <property type="entry name" value="METHIONINE AMINOPEPTIDASE"/>
    <property type="match status" value="1"/>
</dbReference>
<feature type="binding site" evidence="6">
    <location>
        <position position="105"/>
    </location>
    <ligand>
        <name>a divalent metal cation</name>
        <dbReference type="ChEBI" id="CHEBI:60240"/>
        <label>1</label>
    </ligand>
</feature>
<keyword evidence="3 6" id="KW-0645">Protease</keyword>
<dbReference type="GO" id="GO:0006508">
    <property type="term" value="P:proteolysis"/>
    <property type="evidence" value="ECO:0007669"/>
    <property type="project" value="UniProtKB-KW"/>
</dbReference>
<dbReference type="KEGG" id="cdes:C0J27_01640"/>
<feature type="binding site" evidence="6">
    <location>
        <position position="105"/>
    </location>
    <ligand>
        <name>a divalent metal cation</name>
        <dbReference type="ChEBI" id="CHEBI:60240"/>
        <label>2</label>
        <note>catalytic</note>
    </ligand>
</feature>
<dbReference type="InterPro" id="IPR000994">
    <property type="entry name" value="Pept_M24"/>
</dbReference>
<evidence type="ECO:0000256" key="5">
    <source>
        <dbReference type="ARBA" id="ARBA00022801"/>
    </source>
</evidence>
<evidence type="ECO:0000259" key="8">
    <source>
        <dbReference type="Pfam" id="PF00557"/>
    </source>
</evidence>
<feature type="domain" description="Peptidase M24" evidence="8">
    <location>
        <begin position="11"/>
        <end position="241"/>
    </location>
</feature>
<dbReference type="EMBL" id="CP025544">
    <property type="protein sequence ID" value="AXK60447.1"/>
    <property type="molecule type" value="Genomic_DNA"/>
</dbReference>
<reference evidence="9 10" key="1">
    <citation type="submission" date="2017-12" db="EMBL/GenBank/DDBJ databases">
        <title>Chromulinavorax destructans is a abundant pathogen of dominant heterotrophic picoflagllates.</title>
        <authorList>
            <person name="Deeg C.M."/>
            <person name="Zimmer M."/>
            <person name="Suttle C.A."/>
        </authorList>
    </citation>
    <scope>NUCLEOTIDE SEQUENCE [LARGE SCALE GENOMIC DNA]</scope>
    <source>
        <strain evidence="9 10">SeV1</strain>
    </source>
</reference>
<dbReference type="AlphaFoldDB" id="A0A345ZAY0"/>
<gene>
    <name evidence="6 9" type="primary">map</name>
    <name evidence="9" type="ORF">C0J27_01640</name>
</gene>
<dbReference type="HAMAP" id="MF_01974">
    <property type="entry name" value="MetAP_1"/>
    <property type="match status" value="1"/>
</dbReference>
<dbReference type="InterPro" id="IPR002467">
    <property type="entry name" value="Pept_M24A_MAP1"/>
</dbReference>
<dbReference type="Gene3D" id="3.90.230.10">
    <property type="entry name" value="Creatinase/methionine aminopeptidase superfamily"/>
    <property type="match status" value="1"/>
</dbReference>
<feature type="binding site" evidence="6">
    <location>
        <position position="94"/>
    </location>
    <ligand>
        <name>a divalent metal cation</name>
        <dbReference type="ChEBI" id="CHEBI:60240"/>
        <label>1</label>
    </ligand>
</feature>
<protein>
    <recommendedName>
        <fullName evidence="6 7">Methionine aminopeptidase</fullName>
        <shortName evidence="6">MAP</shortName>
        <shortName evidence="6">MetAP</shortName>
        <ecNumber evidence="6 7">3.4.11.18</ecNumber>
    </recommendedName>
    <alternativeName>
        <fullName evidence="6">Peptidase M</fullName>
    </alternativeName>
</protein>
<sequence length="255" mass="28121">MIIKSKDAIFKMKTAGKLLAEMFEIIQEVIQPGTTTLMIDQWIATYLKNNQLVSQTKGYMGYQHVCCISVNQVVVHGVPSHQVILQKGDLVKVDVCAAWKGYCADMARAFIVGDVQVSAETQRFIDTGKQALQAGIDQAVVGNRLFDISYAIQQVIEQQGYGVVRDFAGHGIGKKMHEEPDVPNFGKKGTGMILRAGMTFAIEPMLTIGSYDVHVMKDGWTVETIDQSLAMHVEDTILITQNGPEILTRLQGKCV</sequence>
<dbReference type="CDD" id="cd01086">
    <property type="entry name" value="MetAP1"/>
    <property type="match status" value="1"/>
</dbReference>